<name>A0A1Q8QQ97_9FIRM</name>
<reference evidence="1 2" key="1">
    <citation type="submission" date="2016-09" db="EMBL/GenBank/DDBJ databases">
        <title>Complete genome of Desulfosporosinus sp. OL.</title>
        <authorList>
            <person name="Mardanov A."/>
            <person name="Beletsky A."/>
            <person name="Panova A."/>
            <person name="Karnachuk O."/>
            <person name="Ravin N."/>
        </authorList>
    </citation>
    <scope>NUCLEOTIDE SEQUENCE [LARGE SCALE GENOMIC DNA]</scope>
    <source>
        <strain evidence="1 2">OL</strain>
    </source>
</reference>
<evidence type="ECO:0000313" key="1">
    <source>
        <dbReference type="EMBL" id="OLN29519.1"/>
    </source>
</evidence>
<gene>
    <name evidence="1" type="ORF">DSOL_3538</name>
</gene>
<sequence length="60" mass="6797">MLHDTHPEKEEMMQPGLSGTACQVVEILAQDTSAYELMTIPVPPGLTIFRKRQGQLSWRE</sequence>
<proteinExistence type="predicted"/>
<dbReference type="AlphaFoldDB" id="A0A1Q8QQ97"/>
<accession>A0A1Q8QQ97</accession>
<evidence type="ECO:0000313" key="2">
    <source>
        <dbReference type="Proteomes" id="UP000186102"/>
    </source>
</evidence>
<organism evidence="1 2">
    <name type="scientific">Desulfosporosinus metallidurans</name>
    <dbReference type="NCBI Taxonomy" id="1888891"/>
    <lineage>
        <taxon>Bacteria</taxon>
        <taxon>Bacillati</taxon>
        <taxon>Bacillota</taxon>
        <taxon>Clostridia</taxon>
        <taxon>Eubacteriales</taxon>
        <taxon>Desulfitobacteriaceae</taxon>
        <taxon>Desulfosporosinus</taxon>
    </lineage>
</organism>
<comment type="caution">
    <text evidence="1">The sequence shown here is derived from an EMBL/GenBank/DDBJ whole genome shotgun (WGS) entry which is preliminary data.</text>
</comment>
<dbReference type="Proteomes" id="UP000186102">
    <property type="component" value="Unassembled WGS sequence"/>
</dbReference>
<dbReference type="EMBL" id="MLBF01000032">
    <property type="protein sequence ID" value="OLN29519.1"/>
    <property type="molecule type" value="Genomic_DNA"/>
</dbReference>
<protein>
    <submittedName>
        <fullName evidence="1">Uncharacterized protein</fullName>
    </submittedName>
</protein>
<keyword evidence="2" id="KW-1185">Reference proteome</keyword>